<protein>
    <submittedName>
        <fullName evidence="1">Uncharacterized protein</fullName>
    </submittedName>
</protein>
<evidence type="ECO:0000313" key="2">
    <source>
        <dbReference type="Proteomes" id="UP000007058"/>
    </source>
</evidence>
<sequence>MNDICGHDKGDDVLAKTAIILQSKITCPHCGHHEVEVMPSDACQFFYDCKGCGIVLRPKPGDCCVFCSYGSVPCPPIQADKSCGCG</sequence>
<keyword evidence="2" id="KW-1185">Reference proteome</keyword>
<name>Q2W5K6_PARM1</name>
<gene>
    <name evidence="1" type="ordered locus">amb2065</name>
</gene>
<proteinExistence type="predicted"/>
<dbReference type="KEGG" id="mag:amb2065"/>
<accession>Q2W5K6</accession>
<dbReference type="Proteomes" id="UP000007058">
    <property type="component" value="Chromosome"/>
</dbReference>
<evidence type="ECO:0000313" key="1">
    <source>
        <dbReference type="EMBL" id="BAE50869.1"/>
    </source>
</evidence>
<dbReference type="InterPro" id="IPR047677">
    <property type="entry name" value="GDCCVxC"/>
</dbReference>
<dbReference type="HOGENOM" id="CLU_178450_1_0_5"/>
<dbReference type="STRING" id="342108.amb2065"/>
<dbReference type="EMBL" id="AP007255">
    <property type="protein sequence ID" value="BAE50869.1"/>
    <property type="molecule type" value="Genomic_DNA"/>
</dbReference>
<dbReference type="RefSeq" id="WP_011384465.1">
    <property type="nucleotide sequence ID" value="NC_007626.1"/>
</dbReference>
<dbReference type="NCBIfam" id="NF041374">
    <property type="entry name" value="GDCCVxC"/>
    <property type="match status" value="1"/>
</dbReference>
<dbReference type="AlphaFoldDB" id="Q2W5K6"/>
<reference evidence="1 2" key="1">
    <citation type="journal article" date="2005" name="DNA Res.">
        <title>Complete genome sequence of the facultative anaerobic magnetotactic bacterium Magnetospirillum sp. strain AMB-1.</title>
        <authorList>
            <person name="Matsunaga T."/>
            <person name="Okamura Y."/>
            <person name="Fukuda Y."/>
            <person name="Wahyudi A.T."/>
            <person name="Murase Y."/>
            <person name="Takeyama H."/>
        </authorList>
    </citation>
    <scope>NUCLEOTIDE SEQUENCE [LARGE SCALE GENOMIC DNA]</scope>
    <source>
        <strain evidence="2">ATCC 700264 / AMB-1</strain>
    </source>
</reference>
<organism evidence="1 2">
    <name type="scientific">Paramagnetospirillum magneticum (strain ATCC 700264 / AMB-1)</name>
    <name type="common">Magnetospirillum magneticum</name>
    <dbReference type="NCBI Taxonomy" id="342108"/>
    <lineage>
        <taxon>Bacteria</taxon>
        <taxon>Pseudomonadati</taxon>
        <taxon>Pseudomonadota</taxon>
        <taxon>Alphaproteobacteria</taxon>
        <taxon>Rhodospirillales</taxon>
        <taxon>Magnetospirillaceae</taxon>
        <taxon>Paramagnetospirillum</taxon>
    </lineage>
</organism>